<dbReference type="OMA" id="CEFELAF"/>
<dbReference type="GeneID" id="25263154"/>
<protein>
    <recommendedName>
        <fullName evidence="7">A1 cistron-splicing factor</fullName>
    </recommendedName>
</protein>
<evidence type="ECO:0000256" key="1">
    <source>
        <dbReference type="ARBA" id="ARBA00006281"/>
    </source>
</evidence>
<comment type="similarity">
    <text evidence="1">Belongs to the AAR2 family.</text>
</comment>
<dbReference type="Proteomes" id="UP000027361">
    <property type="component" value="Unassembled WGS sequence"/>
</dbReference>
<dbReference type="OrthoDB" id="201752at2759"/>
<evidence type="ECO:0000259" key="4">
    <source>
        <dbReference type="Pfam" id="PF20981"/>
    </source>
</evidence>
<comment type="caution">
    <text evidence="5">The sequence shown here is derived from an EMBL/GenBank/DDBJ whole genome shotgun (WGS) entry which is preliminary data.</text>
</comment>
<dbReference type="AlphaFoldDB" id="A0A066WIN5"/>
<feature type="region of interest" description="Disordered" evidence="2">
    <location>
        <begin position="108"/>
        <end position="134"/>
    </location>
</feature>
<dbReference type="InParanoid" id="A0A066WIN5"/>
<gene>
    <name evidence="5" type="ORF">K437DRAFT_244872</name>
</gene>
<dbReference type="InterPro" id="IPR038516">
    <property type="entry name" value="AAR2_N_sf"/>
</dbReference>
<dbReference type="EMBL" id="JMSN01000018">
    <property type="protein sequence ID" value="KDN50874.1"/>
    <property type="molecule type" value="Genomic_DNA"/>
</dbReference>
<dbReference type="STRING" id="1037660.A0A066WIN5"/>
<dbReference type="Gene3D" id="1.25.40.550">
    <property type="entry name" value="Aar2, C-terminal domain-like"/>
    <property type="match status" value="1"/>
</dbReference>
<accession>A0A066WIN5</accession>
<feature type="domain" description="AAR2 N-terminal" evidence="4">
    <location>
        <begin position="23"/>
        <end position="167"/>
    </location>
</feature>
<evidence type="ECO:0000256" key="2">
    <source>
        <dbReference type="SAM" id="MobiDB-lite"/>
    </source>
</evidence>
<dbReference type="InterPro" id="IPR033647">
    <property type="entry name" value="Aar2_N"/>
</dbReference>
<evidence type="ECO:0008006" key="7">
    <source>
        <dbReference type="Google" id="ProtNLM"/>
    </source>
</evidence>
<dbReference type="GO" id="GO:0000244">
    <property type="term" value="P:spliceosomal tri-snRNP complex assembly"/>
    <property type="evidence" value="ECO:0007669"/>
    <property type="project" value="TreeGrafter"/>
</dbReference>
<dbReference type="Pfam" id="PF20981">
    <property type="entry name" value="AAR2_1st"/>
    <property type="match status" value="1"/>
</dbReference>
<dbReference type="CDD" id="cd13777">
    <property type="entry name" value="Aar2_N"/>
    <property type="match status" value="1"/>
</dbReference>
<dbReference type="Gene3D" id="2.60.34.20">
    <property type="match status" value="1"/>
</dbReference>
<dbReference type="Pfam" id="PF05282">
    <property type="entry name" value="AAR2"/>
    <property type="match status" value="1"/>
</dbReference>
<dbReference type="InterPro" id="IPR033648">
    <property type="entry name" value="AAR2_C"/>
</dbReference>
<feature type="domain" description="AAR2 C-terminal" evidence="3">
    <location>
        <begin position="284"/>
        <end position="484"/>
    </location>
</feature>
<evidence type="ECO:0000259" key="3">
    <source>
        <dbReference type="Pfam" id="PF05282"/>
    </source>
</evidence>
<dbReference type="RefSeq" id="XP_013244626.1">
    <property type="nucleotide sequence ID" value="XM_013389172.1"/>
</dbReference>
<dbReference type="CDD" id="cd13778">
    <property type="entry name" value="Aar2_C"/>
    <property type="match status" value="1"/>
</dbReference>
<dbReference type="InterPro" id="IPR007946">
    <property type="entry name" value="AAR2"/>
</dbReference>
<dbReference type="HOGENOM" id="CLU_526979_0_0_1"/>
<reference evidence="5 6" key="1">
    <citation type="submission" date="2014-05" db="EMBL/GenBank/DDBJ databases">
        <title>Draft genome sequence of a rare smut relative, Tilletiaria anomala UBC 951.</title>
        <authorList>
            <consortium name="DOE Joint Genome Institute"/>
            <person name="Toome M."/>
            <person name="Kuo A."/>
            <person name="Henrissat B."/>
            <person name="Lipzen A."/>
            <person name="Tritt A."/>
            <person name="Yoshinaga Y."/>
            <person name="Zane M."/>
            <person name="Barry K."/>
            <person name="Grigoriev I.V."/>
            <person name="Spatafora J.W."/>
            <person name="Aimea M.C."/>
        </authorList>
    </citation>
    <scope>NUCLEOTIDE SEQUENCE [LARGE SCALE GENOMIC DNA]</scope>
    <source>
        <strain evidence="5 6">UBC 951</strain>
    </source>
</reference>
<keyword evidence="6" id="KW-1185">Reference proteome</keyword>
<organism evidence="5 6">
    <name type="scientific">Tilletiaria anomala (strain ATCC 24038 / CBS 436.72 / UBC 951)</name>
    <dbReference type="NCBI Taxonomy" id="1037660"/>
    <lineage>
        <taxon>Eukaryota</taxon>
        <taxon>Fungi</taxon>
        <taxon>Dikarya</taxon>
        <taxon>Basidiomycota</taxon>
        <taxon>Ustilaginomycotina</taxon>
        <taxon>Exobasidiomycetes</taxon>
        <taxon>Georgefischeriales</taxon>
        <taxon>Tilletiariaceae</taxon>
        <taxon>Tilletiaria</taxon>
    </lineage>
</organism>
<dbReference type="PANTHER" id="PTHR12689:SF4">
    <property type="entry name" value="PROTEIN AAR2 HOMOLOG"/>
    <property type="match status" value="1"/>
</dbReference>
<proteinExistence type="inferred from homology"/>
<name>A0A066WIN5_TILAU</name>
<dbReference type="PANTHER" id="PTHR12689">
    <property type="entry name" value="A1 CISTRON SPLICING FACTOR AAR2-RELATED"/>
    <property type="match status" value="1"/>
</dbReference>
<evidence type="ECO:0000313" key="5">
    <source>
        <dbReference type="EMBL" id="KDN50874.1"/>
    </source>
</evidence>
<dbReference type="InterPro" id="IPR038514">
    <property type="entry name" value="AAR2_C_sf"/>
</dbReference>
<evidence type="ECO:0000313" key="6">
    <source>
        <dbReference type="Proteomes" id="UP000027361"/>
    </source>
</evidence>
<sequence>MSESKTLQSKITSEQARRLFERNAFLIINDLPRGSQITIDGLEAYITDTEFQGFKLLPAGWHLVAWTAASTSAAAAVGQEGLRCAFFRYFDTAQVVVRRYDAASDRLVHPEASPPGRASRSSRSKDGPKLPEGTVASLDHLRSLDHKLAPYPLHKLADWTLATQNLQSVDRNEAHELLTAIIGRDDESGDYWTDALASVEPMELDAMMPQSSAHGRALSRQERGDKAQAAEIELDKILARGRQVRQFGKQQEDNKRASILRNGEASMPSFADEPAPPVRLPVMDVRRSWPPGATGQELTRWCVDKSWLLISLAQSCQKVCSGNRKLAPGQDFDPILVVFELSFLLFVFVQNSVCMSYWNDFVTLFCNAPALLGAPGDFEEHPAYATDAAHVQPRPSLVASFLRSLCAQFNLLPEDFFSSPESRIEGMQEQLTSNLAKCRTNVARALAASAAAEQENNTIEYEKLLSAWRALSNTMRSRFGIELERELDEEVEVRQASAIAQGRGNHVGLDEDIELEKGEDAPVVVEL</sequence>